<feature type="domain" description="GGDEF" evidence="6">
    <location>
        <begin position="283"/>
        <end position="421"/>
    </location>
</feature>
<evidence type="ECO:0000256" key="4">
    <source>
        <dbReference type="PROSITE-ProRule" id="PRU00169"/>
    </source>
</evidence>
<dbReference type="GO" id="GO:1902201">
    <property type="term" value="P:negative regulation of bacterial-type flagellum-dependent cell motility"/>
    <property type="evidence" value="ECO:0007669"/>
    <property type="project" value="TreeGrafter"/>
</dbReference>
<feature type="domain" description="Response regulatory" evidence="5">
    <location>
        <begin position="123"/>
        <end position="240"/>
    </location>
</feature>
<dbReference type="SMART" id="SM00448">
    <property type="entry name" value="REC"/>
    <property type="match status" value="2"/>
</dbReference>
<dbReference type="OrthoDB" id="9812260at2"/>
<dbReference type="PROSITE" id="PS50887">
    <property type="entry name" value="GGDEF"/>
    <property type="match status" value="1"/>
</dbReference>
<keyword evidence="8" id="KW-1185">Reference proteome</keyword>
<dbReference type="InterPro" id="IPR043128">
    <property type="entry name" value="Rev_trsase/Diguanyl_cyclase"/>
</dbReference>
<dbReference type="PROSITE" id="PS50110">
    <property type="entry name" value="RESPONSE_REGULATORY"/>
    <property type="match status" value="2"/>
</dbReference>
<feature type="modified residue" description="4-aspartylphosphate" evidence="4">
    <location>
        <position position="52"/>
    </location>
</feature>
<evidence type="ECO:0000259" key="5">
    <source>
        <dbReference type="PROSITE" id="PS50110"/>
    </source>
</evidence>
<dbReference type="Pfam" id="PF00990">
    <property type="entry name" value="GGDEF"/>
    <property type="match status" value="1"/>
</dbReference>
<comment type="catalytic activity">
    <reaction evidence="3">
        <text>2 GTP = 3',3'-c-di-GMP + 2 diphosphate</text>
        <dbReference type="Rhea" id="RHEA:24898"/>
        <dbReference type="ChEBI" id="CHEBI:33019"/>
        <dbReference type="ChEBI" id="CHEBI:37565"/>
        <dbReference type="ChEBI" id="CHEBI:58805"/>
        <dbReference type="EC" id="2.7.7.65"/>
    </reaction>
</comment>
<evidence type="ECO:0000313" key="7">
    <source>
        <dbReference type="EMBL" id="RTR37875.1"/>
    </source>
</evidence>
<reference evidence="7 8" key="1">
    <citation type="submission" date="2018-12" db="EMBL/GenBank/DDBJ databases">
        <authorList>
            <person name="Yu L."/>
        </authorList>
    </citation>
    <scope>NUCLEOTIDE SEQUENCE [LARGE SCALE GENOMIC DNA]</scope>
    <source>
        <strain evidence="7 8">HAW-EB2</strain>
    </source>
</reference>
<dbReference type="RefSeq" id="WP_126521312.1">
    <property type="nucleotide sequence ID" value="NZ_RXNU01000009.1"/>
</dbReference>
<evidence type="ECO:0000256" key="1">
    <source>
        <dbReference type="ARBA" id="ARBA00001946"/>
    </source>
</evidence>
<dbReference type="Gene3D" id="3.40.50.2300">
    <property type="match status" value="2"/>
</dbReference>
<dbReference type="PANTHER" id="PTHR45138:SF9">
    <property type="entry name" value="DIGUANYLATE CYCLASE DGCM-RELATED"/>
    <property type="match status" value="1"/>
</dbReference>
<dbReference type="SUPFAM" id="SSF52172">
    <property type="entry name" value="CheY-like"/>
    <property type="match status" value="2"/>
</dbReference>
<evidence type="ECO:0000259" key="6">
    <source>
        <dbReference type="PROSITE" id="PS50887"/>
    </source>
</evidence>
<gene>
    <name evidence="7" type="ORF">EKG38_16435</name>
</gene>
<dbReference type="GO" id="GO:0000160">
    <property type="term" value="P:phosphorelay signal transduction system"/>
    <property type="evidence" value="ECO:0007669"/>
    <property type="project" value="InterPro"/>
</dbReference>
<dbReference type="InterPro" id="IPR011006">
    <property type="entry name" value="CheY-like_superfamily"/>
</dbReference>
<feature type="domain" description="Response regulatory" evidence="5">
    <location>
        <begin position="2"/>
        <end position="115"/>
    </location>
</feature>
<dbReference type="InterPro" id="IPR001789">
    <property type="entry name" value="Sig_transdc_resp-reg_receiver"/>
</dbReference>
<dbReference type="FunFam" id="3.30.70.270:FF:000001">
    <property type="entry name" value="Diguanylate cyclase domain protein"/>
    <property type="match status" value="1"/>
</dbReference>
<evidence type="ECO:0000313" key="8">
    <source>
        <dbReference type="Proteomes" id="UP000267448"/>
    </source>
</evidence>
<keyword evidence="4" id="KW-0597">Phosphoprotein</keyword>
<proteinExistence type="predicted"/>
<comment type="caution">
    <text evidence="7">The sequence shown here is derived from an EMBL/GenBank/DDBJ whole genome shotgun (WGS) entry which is preliminary data.</text>
</comment>
<dbReference type="EC" id="2.7.7.65" evidence="2"/>
<dbReference type="SUPFAM" id="SSF55073">
    <property type="entry name" value="Nucleotide cyclase"/>
    <property type="match status" value="1"/>
</dbReference>
<dbReference type="EMBL" id="RXNU01000009">
    <property type="protein sequence ID" value="RTR37875.1"/>
    <property type="molecule type" value="Genomic_DNA"/>
</dbReference>
<dbReference type="GO" id="GO:0052621">
    <property type="term" value="F:diguanylate cyclase activity"/>
    <property type="evidence" value="ECO:0007669"/>
    <property type="project" value="UniProtKB-EC"/>
</dbReference>
<dbReference type="AlphaFoldDB" id="A0A3S0LKU3"/>
<dbReference type="SMART" id="SM00267">
    <property type="entry name" value="GGDEF"/>
    <property type="match status" value="1"/>
</dbReference>
<accession>A0A3S0LKU3</accession>
<comment type="cofactor">
    <cofactor evidence="1">
        <name>Mg(2+)</name>
        <dbReference type="ChEBI" id="CHEBI:18420"/>
    </cofactor>
</comment>
<dbReference type="CDD" id="cd19921">
    <property type="entry name" value="REC_1_GGDEF"/>
    <property type="match status" value="1"/>
</dbReference>
<dbReference type="NCBIfam" id="TIGR00254">
    <property type="entry name" value="GGDEF"/>
    <property type="match status" value="1"/>
</dbReference>
<dbReference type="InterPro" id="IPR050469">
    <property type="entry name" value="Diguanylate_Cyclase"/>
</dbReference>
<dbReference type="PANTHER" id="PTHR45138">
    <property type="entry name" value="REGULATORY COMPONENTS OF SENSORY TRANSDUCTION SYSTEM"/>
    <property type="match status" value="1"/>
</dbReference>
<sequence length="423" mass="48120">MRILVVEDSKVVSRILQHLIAQELGCDVDFAEDLASAKQLLEQKEYFVAITDLNLPDANEGEIVKLVLSKQTPCIVLTGSLDAQQRKRLLQLGIVDYILKENRFSYEYVVRLVNRLQRNQTVKVLVADDSVVSRKFVRSLLEQHLYQVVEADDGNSAWEVLQNQPDIQLLITDYNMPGLDGFGLILKVREKFSREELAIIGLSSDDDESLSARFIKNGANDFLQKPFVHEEFHCRVLNTLDSLDMIRKLWDQANLDYLTGVYNRRYFFNQYEELIVLKKQKRGSLTLALLDIDLFKEVNDTYGHDVGDEVLVEFAARLKRSFGQHFTVSRFGGEEFIVAFRGLNEVKSFALMDKFRSQLESTPISTSRGELSVTVSAGIASLSDDESLDSEESLDTLIQRADKALYDAKEAGRNLICTESDHE</sequence>
<dbReference type="InterPro" id="IPR029787">
    <property type="entry name" value="Nucleotide_cyclase"/>
</dbReference>
<protein>
    <recommendedName>
        <fullName evidence="2">diguanylate cyclase</fullName>
        <ecNumber evidence="2">2.7.7.65</ecNumber>
    </recommendedName>
</protein>
<dbReference type="Gene3D" id="3.30.70.270">
    <property type="match status" value="1"/>
</dbReference>
<dbReference type="CDD" id="cd17544">
    <property type="entry name" value="REC_2_GGDEF"/>
    <property type="match status" value="1"/>
</dbReference>
<evidence type="ECO:0000256" key="3">
    <source>
        <dbReference type="ARBA" id="ARBA00034247"/>
    </source>
</evidence>
<evidence type="ECO:0000256" key="2">
    <source>
        <dbReference type="ARBA" id="ARBA00012528"/>
    </source>
</evidence>
<dbReference type="CDD" id="cd01949">
    <property type="entry name" value="GGDEF"/>
    <property type="match status" value="1"/>
</dbReference>
<name>A0A3S0LKU3_9GAMM</name>
<dbReference type="GO" id="GO:0005886">
    <property type="term" value="C:plasma membrane"/>
    <property type="evidence" value="ECO:0007669"/>
    <property type="project" value="TreeGrafter"/>
</dbReference>
<organism evidence="7 8">
    <name type="scientific">Shewanella canadensis</name>
    <dbReference type="NCBI Taxonomy" id="271096"/>
    <lineage>
        <taxon>Bacteria</taxon>
        <taxon>Pseudomonadati</taxon>
        <taxon>Pseudomonadota</taxon>
        <taxon>Gammaproteobacteria</taxon>
        <taxon>Alteromonadales</taxon>
        <taxon>Shewanellaceae</taxon>
        <taxon>Shewanella</taxon>
    </lineage>
</organism>
<dbReference type="GO" id="GO:0043709">
    <property type="term" value="P:cell adhesion involved in single-species biofilm formation"/>
    <property type="evidence" value="ECO:0007669"/>
    <property type="project" value="TreeGrafter"/>
</dbReference>
<dbReference type="Proteomes" id="UP000267448">
    <property type="component" value="Unassembled WGS sequence"/>
</dbReference>
<dbReference type="Pfam" id="PF00072">
    <property type="entry name" value="Response_reg"/>
    <property type="match status" value="2"/>
</dbReference>
<dbReference type="InterPro" id="IPR000160">
    <property type="entry name" value="GGDEF_dom"/>
</dbReference>
<feature type="modified residue" description="4-aspartylphosphate" evidence="4">
    <location>
        <position position="173"/>
    </location>
</feature>